<evidence type="ECO:0000313" key="3">
    <source>
        <dbReference type="Proteomes" id="UP000654075"/>
    </source>
</evidence>
<name>A0A813EKW3_POLGL</name>
<accession>A0A813EKW3</accession>
<comment type="caution">
    <text evidence="2">The sequence shown here is derived from an EMBL/GenBank/DDBJ whole genome shotgun (WGS) entry which is preliminary data.</text>
</comment>
<dbReference type="AlphaFoldDB" id="A0A813EKW3"/>
<gene>
    <name evidence="2" type="ORF">PGLA1383_LOCUS19833</name>
</gene>
<protein>
    <submittedName>
        <fullName evidence="2">Uncharacterized protein</fullName>
    </submittedName>
</protein>
<dbReference type="Proteomes" id="UP000654075">
    <property type="component" value="Unassembled WGS sequence"/>
</dbReference>
<evidence type="ECO:0000256" key="1">
    <source>
        <dbReference type="SAM" id="MobiDB-lite"/>
    </source>
</evidence>
<organism evidence="2 3">
    <name type="scientific">Polarella glacialis</name>
    <name type="common">Dinoflagellate</name>
    <dbReference type="NCBI Taxonomy" id="89957"/>
    <lineage>
        <taxon>Eukaryota</taxon>
        <taxon>Sar</taxon>
        <taxon>Alveolata</taxon>
        <taxon>Dinophyceae</taxon>
        <taxon>Suessiales</taxon>
        <taxon>Suessiaceae</taxon>
        <taxon>Polarella</taxon>
    </lineage>
</organism>
<evidence type="ECO:0000313" key="2">
    <source>
        <dbReference type="EMBL" id="CAE8601542.1"/>
    </source>
</evidence>
<dbReference type="EMBL" id="CAJNNV010013275">
    <property type="protein sequence ID" value="CAE8601542.1"/>
    <property type="molecule type" value="Genomic_DNA"/>
</dbReference>
<dbReference type="OrthoDB" id="448930at2759"/>
<proteinExistence type="predicted"/>
<sequence length="225" mass="25012">MLMRTLLLKMVKDAFKIKKARPMGLPDEQGSDDESGLSRLAGARGTVTSERLKRSMKNNPAAFADVIEQLAANKLGAEVVGQDTLEHYVRDELPIGEQRTLGYCVWILLAVHKSLKQEDFDQARLHVDMGLAVIEQFLPDSNWISAWRMTQLSQPPFAAWSAGEGQLGTLQRELAYSRLVEPTWVAAIIARLRDEEILVNRRGAPGGGRKFLGKGDAKGTKKKEE</sequence>
<feature type="compositionally biased region" description="Basic and acidic residues" evidence="1">
    <location>
        <begin position="213"/>
        <end position="225"/>
    </location>
</feature>
<keyword evidence="3" id="KW-1185">Reference proteome</keyword>
<feature type="region of interest" description="Disordered" evidence="1">
    <location>
        <begin position="204"/>
        <end position="225"/>
    </location>
</feature>
<reference evidence="2" key="1">
    <citation type="submission" date="2021-02" db="EMBL/GenBank/DDBJ databases">
        <authorList>
            <person name="Dougan E. K."/>
            <person name="Rhodes N."/>
            <person name="Thang M."/>
            <person name="Chan C."/>
        </authorList>
    </citation>
    <scope>NUCLEOTIDE SEQUENCE</scope>
</reference>